<proteinExistence type="predicted"/>
<accession>A0A3S5A850</accession>
<dbReference type="OrthoDB" id="1690618at2759"/>
<organism evidence="1 2">
    <name type="scientific">Protopolystoma xenopodis</name>
    <dbReference type="NCBI Taxonomy" id="117903"/>
    <lineage>
        <taxon>Eukaryota</taxon>
        <taxon>Metazoa</taxon>
        <taxon>Spiralia</taxon>
        <taxon>Lophotrochozoa</taxon>
        <taxon>Platyhelminthes</taxon>
        <taxon>Monogenea</taxon>
        <taxon>Polyopisthocotylea</taxon>
        <taxon>Polystomatidea</taxon>
        <taxon>Polystomatidae</taxon>
        <taxon>Protopolystoma</taxon>
    </lineage>
</organism>
<reference evidence="1" key="1">
    <citation type="submission" date="2018-11" db="EMBL/GenBank/DDBJ databases">
        <authorList>
            <consortium name="Pathogen Informatics"/>
        </authorList>
    </citation>
    <scope>NUCLEOTIDE SEQUENCE</scope>
</reference>
<keyword evidence="2" id="KW-1185">Reference proteome</keyword>
<evidence type="ECO:0000313" key="2">
    <source>
        <dbReference type="Proteomes" id="UP000784294"/>
    </source>
</evidence>
<dbReference type="Proteomes" id="UP000784294">
    <property type="component" value="Unassembled WGS sequence"/>
</dbReference>
<gene>
    <name evidence="1" type="ORF">PXEA_LOCUS23739</name>
</gene>
<dbReference type="EMBL" id="CAAALY010111123">
    <property type="protein sequence ID" value="VEL30299.1"/>
    <property type="molecule type" value="Genomic_DNA"/>
</dbReference>
<comment type="caution">
    <text evidence="1">The sequence shown here is derived from an EMBL/GenBank/DDBJ whole genome shotgun (WGS) entry which is preliminary data.</text>
</comment>
<name>A0A3S5A850_9PLAT</name>
<evidence type="ECO:0000313" key="1">
    <source>
        <dbReference type="EMBL" id="VEL30299.1"/>
    </source>
</evidence>
<sequence length="71" mass="7963">MYIYPPFIFQLKRARECTRSVTEAQIGGRTNNGLSSASLPENSQWTFDMTQCLIKAIRLFPPGTAQRLAGL</sequence>
<dbReference type="AlphaFoldDB" id="A0A3S5A850"/>
<protein>
    <submittedName>
        <fullName evidence="1">Uncharacterized protein</fullName>
    </submittedName>
</protein>